<keyword evidence="4" id="KW-0274">FAD</keyword>
<evidence type="ECO:0000313" key="57">
    <source>
        <dbReference type="Proteomes" id="UP000432488"/>
    </source>
</evidence>
<dbReference type="Gene3D" id="3.50.50.100">
    <property type="match status" value="1"/>
</dbReference>
<dbReference type="Proteomes" id="UP000260874">
    <property type="component" value="Unassembled WGS sequence"/>
</dbReference>
<dbReference type="GO" id="GO:0050136">
    <property type="term" value="F:NADH dehydrogenase (quinone) (non-electrogenic) activity"/>
    <property type="evidence" value="ECO:0007669"/>
    <property type="project" value="UniProtKB-EC"/>
</dbReference>
<dbReference type="PANTHER" id="PTHR43706:SF47">
    <property type="entry name" value="EXTERNAL NADH-UBIQUINONE OXIDOREDUCTASE 1, MITOCHONDRIAL-RELATED"/>
    <property type="match status" value="1"/>
</dbReference>
<dbReference type="EMBL" id="NFHS01000003">
    <property type="protein sequence ID" value="OUN55324.1"/>
    <property type="molecule type" value="Genomic_DNA"/>
</dbReference>
<evidence type="ECO:0000313" key="28">
    <source>
        <dbReference type="EMBL" id="RGI80210.1"/>
    </source>
</evidence>
<dbReference type="EMBL" id="JAQNQY010000008">
    <property type="protein sequence ID" value="MDC1752700.1"/>
    <property type="molecule type" value="Genomic_DNA"/>
</dbReference>
<dbReference type="PANTHER" id="PTHR43706">
    <property type="entry name" value="NADH DEHYDROGENASE"/>
    <property type="match status" value="1"/>
</dbReference>
<keyword evidence="13" id="KW-0830">Ubiquinone</keyword>
<evidence type="ECO:0000313" key="53">
    <source>
        <dbReference type="Proteomes" id="UP000284640"/>
    </source>
</evidence>
<dbReference type="EMBL" id="QSKL01000001">
    <property type="protein sequence ID" value="RHE61913.1"/>
    <property type="molecule type" value="Genomic_DNA"/>
</dbReference>
<dbReference type="InterPro" id="IPR036188">
    <property type="entry name" value="FAD/NAD-bd_sf"/>
</dbReference>
<evidence type="ECO:0000313" key="18">
    <source>
        <dbReference type="EMBL" id="KAB4185991.1"/>
    </source>
</evidence>
<reference evidence="23" key="7">
    <citation type="submission" date="2022-10" db="EMBL/GenBank/DDBJ databases">
        <title>Human gut microbiome strain richness.</title>
        <authorList>
            <person name="Chen-Liaw A."/>
        </authorList>
    </citation>
    <scope>NUCLEOTIDE SEQUENCE</scope>
    <source>
        <strain evidence="25">1001713st2_A4_1001713B170214_170313</strain>
        <strain evidence="23">A1_m1001262Bd0_191120</strain>
        <strain evidence="24">BSD2780061687st1_G10_BSD2780061687b_171204</strain>
    </source>
</reference>
<evidence type="ECO:0000313" key="19">
    <source>
        <dbReference type="EMBL" id="KAB4187078.1"/>
    </source>
</evidence>
<evidence type="ECO:0000313" key="17">
    <source>
        <dbReference type="EMBL" id="KAB4125816.1"/>
    </source>
</evidence>
<keyword evidence="7" id="KW-0520">NAD</keyword>
<reference evidence="27" key="4">
    <citation type="journal article" date="2018" name="BMC Genomics">
        <title>Whole genome sequencing and function prediction of 133 gut anaerobes isolated from chicken caecum in pure cultures.</title>
        <authorList>
            <person name="Medvecky M."/>
            <person name="Cejkova D."/>
            <person name="Polansky O."/>
            <person name="Karasova D."/>
            <person name="Kubasova T."/>
            <person name="Cizek A."/>
            <person name="Rychlik I."/>
        </authorList>
    </citation>
    <scope>NUCLEOTIDE SEQUENCE</scope>
    <source>
        <strain evidence="27">An67</strain>
    </source>
</reference>
<evidence type="ECO:0000313" key="42">
    <source>
        <dbReference type="Proteomes" id="UP000186549"/>
    </source>
</evidence>
<evidence type="ECO:0000313" key="31">
    <source>
        <dbReference type="EMBL" id="RGL10233.1"/>
    </source>
</evidence>
<evidence type="ECO:0000313" key="30">
    <source>
        <dbReference type="EMBL" id="RGK87684.1"/>
    </source>
</evidence>
<dbReference type="Proteomes" id="UP000462376">
    <property type="component" value="Unassembled WGS sequence"/>
</dbReference>
<evidence type="ECO:0000313" key="51">
    <source>
        <dbReference type="Proteomes" id="UP000284022"/>
    </source>
</evidence>
<evidence type="ECO:0000313" key="36">
    <source>
        <dbReference type="EMBL" id="RGZ47116.1"/>
    </source>
</evidence>
<dbReference type="EMBL" id="WCTM01000002">
    <property type="protein sequence ID" value="KAB4245447.1"/>
    <property type="molecule type" value="Genomic_DNA"/>
</dbReference>
<dbReference type="EMBL" id="WCTY01000004">
    <property type="protein sequence ID" value="KAB4187078.1"/>
    <property type="molecule type" value="Genomic_DNA"/>
</dbReference>
<reference evidence="43" key="3">
    <citation type="submission" date="2017-04" db="EMBL/GenBank/DDBJ databases">
        <title>Function of individual gut microbiota members based on whole genome sequencing of pure cultures obtained from chicken caecum.</title>
        <authorList>
            <person name="Medvecky M."/>
            <person name="Cejkova D."/>
            <person name="Polansky O."/>
            <person name="Karasova D."/>
            <person name="Kubasova T."/>
            <person name="Cizek A."/>
            <person name="Rychlik I."/>
        </authorList>
    </citation>
    <scope>NUCLEOTIDE SEQUENCE [LARGE SCALE GENOMIC DNA]</scope>
    <source>
        <strain evidence="43">An67</strain>
    </source>
</reference>
<evidence type="ECO:0000313" key="21">
    <source>
        <dbReference type="EMBL" id="KAB4234779.1"/>
    </source>
</evidence>
<reference evidence="56 57" key="6">
    <citation type="journal article" date="2019" name="Nat. Med.">
        <title>A library of human gut bacterial isolates paired with longitudinal multiomics data enables mechanistic microbiome research.</title>
        <authorList>
            <person name="Poyet M."/>
            <person name="Groussin M."/>
            <person name="Gibbons S.M."/>
            <person name="Avila-Pacheco J."/>
            <person name="Jiang X."/>
            <person name="Kearney S.M."/>
            <person name="Perrotta A.R."/>
            <person name="Berdy B."/>
            <person name="Zhao S."/>
            <person name="Lieberman T.D."/>
            <person name="Swanson P.K."/>
            <person name="Smith M."/>
            <person name="Roesemann S."/>
            <person name="Alexander J.E."/>
            <person name="Rich S.A."/>
            <person name="Livny J."/>
            <person name="Vlamakis H."/>
            <person name="Clish C."/>
            <person name="Bullock K."/>
            <person name="Deik A."/>
            <person name="Scott J."/>
            <person name="Pierce K.A."/>
            <person name="Xavier R.J."/>
            <person name="Alm E.J."/>
        </authorList>
    </citation>
    <scope>NUCLEOTIDE SEQUENCE [LARGE SCALE GENOMIC DNA]</scope>
    <source>
        <strain evidence="20 63">BIOML-A11</strain>
        <strain evidence="19 64">BIOML-A19</strain>
        <strain evidence="18 61">BIOML-A21</strain>
        <strain evidence="15 60">BIOML-A36</strain>
        <strain evidence="17 59">BIOML-A37</strain>
        <strain evidence="16 58">BIOML-A38</strain>
        <strain evidence="14 57">BIOML-A42</strain>
        <strain evidence="21 62">BIOML-A5</strain>
        <strain evidence="22 56">BIOML-A6</strain>
    </source>
</reference>
<dbReference type="Proteomes" id="UP000487221">
    <property type="component" value="Unassembled WGS sequence"/>
</dbReference>
<dbReference type="EMBL" id="JAQNSB010000001">
    <property type="protein sequence ID" value="MDC1853413.1"/>
    <property type="molecule type" value="Genomic_DNA"/>
</dbReference>
<dbReference type="Proteomes" id="UP000196329">
    <property type="component" value="Unassembled WGS sequence"/>
</dbReference>
<evidence type="ECO:0000313" key="45">
    <source>
        <dbReference type="Proteomes" id="UP000260844"/>
    </source>
</evidence>
<keyword evidence="9" id="KW-0472">Membrane</keyword>
<evidence type="ECO:0000256" key="3">
    <source>
        <dbReference type="ARBA" id="ARBA00022630"/>
    </source>
</evidence>
<dbReference type="EMBL" id="WCUA01000007">
    <property type="protein sequence ID" value="KAB4185991.1"/>
    <property type="molecule type" value="Genomic_DNA"/>
</dbReference>
<evidence type="ECO:0000313" key="26">
    <source>
        <dbReference type="EMBL" id="OKZ34425.1"/>
    </source>
</evidence>
<keyword evidence="6 13" id="KW-0560">Oxidoreductase</keyword>
<reference evidence="44 45" key="5">
    <citation type="submission" date="2018-08" db="EMBL/GenBank/DDBJ databases">
        <title>A genome reference for cultivated species of the human gut microbiota.</title>
        <authorList>
            <person name="Zou Y."/>
            <person name="Xue W."/>
            <person name="Luo G."/>
        </authorList>
    </citation>
    <scope>NUCLEOTIDE SEQUENCE [LARGE SCALE GENOMIC DNA]</scope>
    <source>
        <strain evidence="35 55">AF14-42</strain>
        <strain evidence="34 51">AF17-20</strain>
        <strain evidence="33 54">AF21-53</strain>
        <strain evidence="39 50">AM18-14LB</strain>
        <strain evidence="38 53">AM27-46</strain>
        <strain evidence="37 52">AM34-25</strain>
        <strain evidence="36 49">AM50-4</strain>
        <strain evidence="32 47">OM07-9</strain>
        <strain evidence="31 44">TF08-13</strain>
        <strain evidence="30 46">TF09-22</strain>
        <strain evidence="29 45">TM04-30</strain>
        <strain evidence="28 48">TM10-17</strain>
    </source>
</reference>
<evidence type="ECO:0000313" key="33">
    <source>
        <dbReference type="EMBL" id="RGS56234.1"/>
    </source>
</evidence>
<dbReference type="InterPro" id="IPR054585">
    <property type="entry name" value="NDH2-like_C"/>
</dbReference>
<dbReference type="Pfam" id="PF22366">
    <property type="entry name" value="NDH2_C"/>
    <property type="match status" value="1"/>
</dbReference>
<dbReference type="InterPro" id="IPR023753">
    <property type="entry name" value="FAD/NAD-binding_dom"/>
</dbReference>
<evidence type="ECO:0000313" key="48">
    <source>
        <dbReference type="Proteomes" id="UP000263754"/>
    </source>
</evidence>
<dbReference type="EMBL" id="QRVP01000003">
    <property type="protein sequence ID" value="RGS56234.1"/>
    <property type="molecule type" value="Genomic_DNA"/>
</dbReference>
<evidence type="ECO:0000313" key="37">
    <source>
        <dbReference type="EMBL" id="RHC76607.1"/>
    </source>
</evidence>
<dbReference type="Proteomes" id="UP001213309">
    <property type="component" value="Unassembled WGS sequence"/>
</dbReference>
<dbReference type="PRINTS" id="PR00411">
    <property type="entry name" value="PNDRDTASEI"/>
</dbReference>
<dbReference type="Proteomes" id="UP000284514">
    <property type="component" value="Unassembled WGS sequence"/>
</dbReference>
<evidence type="ECO:0000256" key="5">
    <source>
        <dbReference type="ARBA" id="ARBA00022946"/>
    </source>
</evidence>
<evidence type="ECO:0000313" key="44">
    <source>
        <dbReference type="Proteomes" id="UP000260795"/>
    </source>
</evidence>
<dbReference type="Proteomes" id="UP000431575">
    <property type="component" value="Unassembled WGS sequence"/>
</dbReference>
<dbReference type="Pfam" id="PF07992">
    <property type="entry name" value="Pyr_redox_2"/>
    <property type="match status" value="1"/>
</dbReference>
<reference evidence="40 41" key="1">
    <citation type="submission" date="2015-09" db="EMBL/GenBank/DDBJ databases">
        <authorList>
            <consortium name="Pathogen Informatics"/>
        </authorList>
    </citation>
    <scope>NUCLEOTIDE SEQUENCE [LARGE SCALE GENOMIC DNA]</scope>
    <source>
        <strain evidence="12 40">2789STDY5608791</strain>
        <strain evidence="13 41">2789STDY5834847</strain>
    </source>
</reference>
<dbReference type="EMBL" id="QRJL01000010">
    <property type="protein sequence ID" value="RHH28762.1"/>
    <property type="molecule type" value="Genomic_DNA"/>
</dbReference>
<evidence type="ECO:0000256" key="1">
    <source>
        <dbReference type="ARBA" id="ARBA00005272"/>
    </source>
</evidence>
<dbReference type="Proteomes" id="UP000261295">
    <property type="component" value="Unassembled WGS sequence"/>
</dbReference>
<evidence type="ECO:0000313" key="14">
    <source>
        <dbReference type="EMBL" id="KAB4093841.1"/>
    </source>
</evidence>
<evidence type="ECO:0000313" key="39">
    <source>
        <dbReference type="EMBL" id="RHH28762.1"/>
    </source>
</evidence>
<evidence type="ECO:0000313" key="55">
    <source>
        <dbReference type="Proteomes" id="UP000285343"/>
    </source>
</evidence>
<evidence type="ECO:0000313" key="58">
    <source>
        <dbReference type="Proteomes" id="UP000434462"/>
    </source>
</evidence>
<feature type="domain" description="FAD/NAD(P)-binding" evidence="10">
    <location>
        <begin position="15"/>
        <end position="333"/>
    </location>
</feature>
<evidence type="ECO:0000313" key="64">
    <source>
        <dbReference type="Proteomes" id="UP000487221"/>
    </source>
</evidence>
<dbReference type="Proteomes" id="UP000441711">
    <property type="component" value="Unassembled WGS sequence"/>
</dbReference>
<dbReference type="Proteomes" id="UP000260844">
    <property type="component" value="Unassembled WGS sequence"/>
</dbReference>
<evidence type="ECO:0000313" key="47">
    <source>
        <dbReference type="Proteomes" id="UP000261295"/>
    </source>
</evidence>
<dbReference type="EMBL" id="QRXV01000027">
    <property type="protein sequence ID" value="RGU35370.1"/>
    <property type="molecule type" value="Genomic_DNA"/>
</dbReference>
<dbReference type="STRING" id="820.ERS852554_00472"/>
<evidence type="ECO:0000259" key="10">
    <source>
        <dbReference type="Pfam" id="PF07992"/>
    </source>
</evidence>
<dbReference type="Proteomes" id="UP000438773">
    <property type="component" value="Unassembled WGS sequence"/>
</dbReference>
<dbReference type="EMBL" id="QSOF01000001">
    <property type="protein sequence ID" value="RGI80210.1"/>
    <property type="molecule type" value="Genomic_DNA"/>
</dbReference>
<evidence type="ECO:0000313" key="61">
    <source>
        <dbReference type="Proteomes" id="UP000442334"/>
    </source>
</evidence>
<evidence type="ECO:0000313" key="12">
    <source>
        <dbReference type="EMBL" id="CUO29099.1"/>
    </source>
</evidence>
<dbReference type="EMBL" id="CYZF01000004">
    <property type="protein sequence ID" value="CUO29099.1"/>
    <property type="molecule type" value="Genomic_DNA"/>
</dbReference>
<dbReference type="Proteomes" id="UP001218502">
    <property type="component" value="Unassembled WGS sequence"/>
</dbReference>
<evidence type="ECO:0000256" key="9">
    <source>
        <dbReference type="SAM" id="Phobius"/>
    </source>
</evidence>
<organism evidence="13 41">
    <name type="scientific">Bacteroides uniformis</name>
    <dbReference type="NCBI Taxonomy" id="820"/>
    <lineage>
        <taxon>Bacteria</taxon>
        <taxon>Pseudomonadati</taxon>
        <taxon>Bacteroidota</taxon>
        <taxon>Bacteroidia</taxon>
        <taxon>Bacteroidales</taxon>
        <taxon>Bacteroidaceae</taxon>
        <taxon>Bacteroides</taxon>
    </lineage>
</organism>
<dbReference type="Proteomes" id="UP000263754">
    <property type="component" value="Unassembled WGS sequence"/>
</dbReference>
<evidence type="ECO:0000313" key="59">
    <source>
        <dbReference type="Proteomes" id="UP000438773"/>
    </source>
</evidence>
<dbReference type="EMBL" id="WCUQ01000004">
    <property type="protein sequence ID" value="KAB4125816.1"/>
    <property type="molecule type" value="Genomic_DNA"/>
</dbReference>
<evidence type="ECO:0000313" key="50">
    <source>
        <dbReference type="Proteomes" id="UP000283766"/>
    </source>
</evidence>
<evidence type="ECO:0000256" key="4">
    <source>
        <dbReference type="ARBA" id="ARBA00022827"/>
    </source>
</evidence>
<dbReference type="PATRIC" id="fig|820.27.peg.3528"/>
<dbReference type="EMBL" id="WCTR01000015">
    <property type="protein sequence ID" value="KAB4210020.1"/>
    <property type="molecule type" value="Genomic_DNA"/>
</dbReference>
<dbReference type="Proteomes" id="UP000432488">
    <property type="component" value="Unassembled WGS sequence"/>
</dbReference>
<evidence type="ECO:0000256" key="8">
    <source>
        <dbReference type="ARBA" id="ARBA00047599"/>
    </source>
</evidence>
<evidence type="ECO:0000313" key="56">
    <source>
        <dbReference type="Proteomes" id="UP000431575"/>
    </source>
</evidence>
<dbReference type="Proteomes" id="UP000434462">
    <property type="component" value="Unassembled WGS sequence"/>
</dbReference>
<dbReference type="Proteomes" id="UP001214113">
    <property type="component" value="Unassembled WGS sequence"/>
</dbReference>
<evidence type="ECO:0000313" key="35">
    <source>
        <dbReference type="EMBL" id="RGV42066.1"/>
    </source>
</evidence>
<keyword evidence="9" id="KW-1133">Transmembrane helix</keyword>
<evidence type="ECO:0000313" key="43">
    <source>
        <dbReference type="Proteomes" id="UP000196329"/>
    </source>
</evidence>
<feature type="domain" description="External alternative NADH-ubiquinone oxidoreductase-like C-terminal" evidence="11">
    <location>
        <begin position="357"/>
        <end position="412"/>
    </location>
</feature>
<dbReference type="Proteomes" id="UP000284022">
    <property type="component" value="Unassembled WGS sequence"/>
</dbReference>
<evidence type="ECO:0000313" key="24">
    <source>
        <dbReference type="EMBL" id="MDC1853413.1"/>
    </source>
</evidence>
<dbReference type="EMBL" id="CZAF01000011">
    <property type="protein sequence ID" value="CUP45510.1"/>
    <property type="molecule type" value="Genomic_DNA"/>
</dbReference>
<dbReference type="SUPFAM" id="SSF51905">
    <property type="entry name" value="FAD/NAD(P)-binding domain"/>
    <property type="match status" value="2"/>
</dbReference>
<dbReference type="EMBL" id="QSRB01000002">
    <property type="protein sequence ID" value="RGK87684.1"/>
    <property type="molecule type" value="Genomic_DNA"/>
</dbReference>
<evidence type="ECO:0000313" key="38">
    <source>
        <dbReference type="EMBL" id="RHE61913.1"/>
    </source>
</evidence>
<evidence type="ECO:0000313" key="52">
    <source>
        <dbReference type="Proteomes" id="UP000284514"/>
    </source>
</evidence>
<dbReference type="Proteomes" id="UP000285343">
    <property type="component" value="Unassembled WGS sequence"/>
</dbReference>
<dbReference type="EMBL" id="QRZC01000011">
    <property type="protein sequence ID" value="RGV42066.1"/>
    <property type="molecule type" value="Genomic_DNA"/>
</dbReference>
<evidence type="ECO:0000313" key="46">
    <source>
        <dbReference type="Proteomes" id="UP000260874"/>
    </source>
</evidence>
<dbReference type="EMBL" id="WCTL01000012">
    <property type="protein sequence ID" value="KAB4234779.1"/>
    <property type="molecule type" value="Genomic_DNA"/>
</dbReference>
<evidence type="ECO:0000313" key="62">
    <source>
        <dbReference type="Proteomes" id="UP000462376"/>
    </source>
</evidence>
<dbReference type="RefSeq" id="WP_008664590.1">
    <property type="nucleotide sequence ID" value="NZ_AP019724.1"/>
</dbReference>
<evidence type="ECO:0000313" key="29">
    <source>
        <dbReference type="EMBL" id="RGJ89328.1"/>
    </source>
</evidence>
<dbReference type="InterPro" id="IPR045024">
    <property type="entry name" value="NDH-2"/>
</dbReference>
<evidence type="ECO:0000313" key="23">
    <source>
        <dbReference type="EMBL" id="MDC1752700.1"/>
    </source>
</evidence>
<evidence type="ECO:0000313" key="34">
    <source>
        <dbReference type="EMBL" id="RGU35370.1"/>
    </source>
</evidence>
<dbReference type="Proteomes" id="UP000283766">
    <property type="component" value="Unassembled WGS sequence"/>
</dbReference>
<keyword evidence="3" id="KW-0285">Flavoprotein</keyword>
<evidence type="ECO:0000313" key="40">
    <source>
        <dbReference type="Proteomes" id="UP000095419"/>
    </source>
</evidence>
<dbReference type="EMBL" id="JAQNSG010000006">
    <property type="protein sequence ID" value="MDC1880053.1"/>
    <property type="molecule type" value="Genomic_DNA"/>
</dbReference>
<evidence type="ECO:0000313" key="25">
    <source>
        <dbReference type="EMBL" id="MDC1880053.1"/>
    </source>
</evidence>
<evidence type="ECO:0000256" key="7">
    <source>
        <dbReference type="ARBA" id="ARBA00023027"/>
    </source>
</evidence>
<comment type="catalytic activity">
    <reaction evidence="8">
        <text>a quinone + NADH + H(+) = a quinol + NAD(+)</text>
        <dbReference type="Rhea" id="RHEA:46160"/>
        <dbReference type="ChEBI" id="CHEBI:15378"/>
        <dbReference type="ChEBI" id="CHEBI:24646"/>
        <dbReference type="ChEBI" id="CHEBI:57540"/>
        <dbReference type="ChEBI" id="CHEBI:57945"/>
        <dbReference type="ChEBI" id="CHEBI:132124"/>
        <dbReference type="EC" id="1.6.5.9"/>
    </reaction>
</comment>
<sequence length="428" mass="48467">MKTAMDIPDKEGQKRLVIVGGGFGGLKLARKLKSNKFQIVLLDKNNHHIFQPLLYQVATAGIEPSAISFPYRKIFKKREHFHIRICEAQQVFPEHNLLETSIGTLAYDYLVIATGCNTNYFGNDGLEKQTMALKNTSEALFNRNQILDSFEQAQNTGNKEERRRLMTFAIVGGGATGIELAGALAEMRKFVLPQDYPDLNINEMRIILLDGSSRLLSAFSEESSKEVADYLKKRDVEIKLNQRVMGYENYQLALNDGTAIDTKNVFWVAGVKANSLQGLPADAYGPGNRLKVDTYNRLSQYPNIFAIGDTALMISEEYPKGHPQVVQPAIQQARNLIRNLQRAETGLPLQPFIYQNKGSMATIGRNHAVVELKKLRFGGFPAWAVWLFIHLMSIVGVKNRLFIFVDWMWSYFTYDPSLRIIIKPLKRE</sequence>
<name>A0A139JY38_BACUN</name>
<dbReference type="Proteomes" id="UP000095419">
    <property type="component" value="Unassembled WGS sequence"/>
</dbReference>
<dbReference type="Proteomes" id="UP000442334">
    <property type="component" value="Unassembled WGS sequence"/>
</dbReference>
<gene>
    <name evidence="27" type="ORF">B5G17_06280</name>
    <name evidence="26" type="ORF">BHV79_08050</name>
    <name evidence="39" type="ORF">DW216_15190</name>
    <name evidence="38" type="ORF">DW729_00360</name>
    <name evidence="37" type="ORF">DW831_00485</name>
    <name evidence="36" type="ORF">DW988_14220</name>
    <name evidence="35" type="ORF">DWW14_10225</name>
    <name evidence="34" type="ORF">DWW83_19580</name>
    <name evidence="33" type="ORF">DWX87_04035</name>
    <name evidence="32" type="ORF">DXC07_00195</name>
    <name evidence="31" type="ORF">DXC80_16470</name>
    <name evidence="30" type="ORF">DXC91_03730</name>
    <name evidence="29" type="ORF">DXD40_18455</name>
    <name evidence="28" type="ORF">DXD90_01390</name>
    <name evidence="12" type="ORF">ERS417307_01320</name>
    <name evidence="13" type="ORF">ERS852462_03668</name>
    <name evidence="22" type="ORF">GAP41_04050</name>
    <name evidence="21" type="ORF">GAP47_13630</name>
    <name evidence="20" type="ORF">GAP55_17560</name>
    <name evidence="18" type="ORF">GAQ34_09135</name>
    <name evidence="19" type="ORF">GAQ44_03285</name>
    <name evidence="14" type="ORF">GAQ56_07075</name>
    <name evidence="15" type="ORF">GAQ70_05500</name>
    <name evidence="16" type="ORF">GAQ72_15015</name>
    <name evidence="17" type="ORF">GAQ75_08540</name>
    <name evidence="23" type="ORF">POY80_09640</name>
    <name evidence="24" type="ORF">POZ22_01225</name>
    <name evidence="25" type="ORF">POZ24_08430</name>
</gene>
<dbReference type="EMBL" id="WCUP01000003">
    <property type="protein sequence ID" value="KAB4110876.1"/>
    <property type="molecule type" value="Genomic_DNA"/>
</dbReference>
<proteinExistence type="inferred from homology"/>
<evidence type="ECO:0000259" key="11">
    <source>
        <dbReference type="Pfam" id="PF22366"/>
    </source>
</evidence>
<comment type="similarity">
    <text evidence="1">Belongs to the NADH dehydrogenase family.</text>
</comment>
<evidence type="ECO:0000313" key="54">
    <source>
        <dbReference type="Proteomes" id="UP000285283"/>
    </source>
</evidence>
<protein>
    <recommendedName>
        <fullName evidence="2">NADH:ubiquinone reductase (non-electrogenic)</fullName>
        <ecNumber evidence="2">1.6.5.9</ecNumber>
    </recommendedName>
</protein>
<evidence type="ECO:0000313" key="13">
    <source>
        <dbReference type="EMBL" id="CUP45510.1"/>
    </source>
</evidence>
<evidence type="ECO:0000313" key="20">
    <source>
        <dbReference type="EMBL" id="KAB4210020.1"/>
    </source>
</evidence>
<dbReference type="Proteomes" id="UP000284640">
    <property type="component" value="Unassembled WGS sequence"/>
</dbReference>
<dbReference type="EC" id="1.6.5.9" evidence="2"/>
<dbReference type="EMBL" id="QSIF01000001">
    <property type="protein sequence ID" value="RHC76607.1"/>
    <property type="molecule type" value="Genomic_DNA"/>
</dbReference>
<dbReference type="EMBL" id="MNQU01000194">
    <property type="protein sequence ID" value="OKZ34425.1"/>
    <property type="molecule type" value="Genomic_DNA"/>
</dbReference>
<evidence type="ECO:0000313" key="15">
    <source>
        <dbReference type="EMBL" id="KAB4110876.1"/>
    </source>
</evidence>
<reference evidence="26 42" key="2">
    <citation type="journal article" date="2016" name="Nat. Biotechnol.">
        <title>Measurement of bacterial replication rates in microbial communities.</title>
        <authorList>
            <person name="Brown C.T."/>
            <person name="Olm M.R."/>
            <person name="Thomas B.C."/>
            <person name="Banfield J.F."/>
        </authorList>
    </citation>
    <scope>NUCLEOTIDE SEQUENCE [LARGE SCALE GENOMIC DNA]</scope>
    <source>
        <strain evidence="26">45_41</strain>
    </source>
</reference>
<dbReference type="Proteomes" id="UP000285283">
    <property type="component" value="Unassembled WGS sequence"/>
</dbReference>
<evidence type="ECO:0000313" key="63">
    <source>
        <dbReference type="Proteomes" id="UP000466952"/>
    </source>
</evidence>
<evidence type="ECO:0000313" key="60">
    <source>
        <dbReference type="Proteomes" id="UP000441711"/>
    </source>
</evidence>
<evidence type="ECO:0000256" key="2">
    <source>
        <dbReference type="ARBA" id="ARBA00012637"/>
    </source>
</evidence>
<evidence type="ECO:0000313" key="27">
    <source>
        <dbReference type="EMBL" id="OUN55324.1"/>
    </source>
</evidence>
<dbReference type="EMBL" id="WCUR01000060">
    <property type="protein sequence ID" value="KAB4114097.1"/>
    <property type="molecule type" value="Genomic_DNA"/>
</dbReference>
<evidence type="ECO:0000313" key="16">
    <source>
        <dbReference type="EMBL" id="KAB4114097.1"/>
    </source>
</evidence>
<keyword evidence="5" id="KW-0809">Transit peptide</keyword>
<dbReference type="EMBL" id="QSTL01000001">
    <property type="protein sequence ID" value="RGM58625.1"/>
    <property type="molecule type" value="Genomic_DNA"/>
</dbReference>
<dbReference type="EMBL" id="QSPV01000024">
    <property type="protein sequence ID" value="RGJ89328.1"/>
    <property type="molecule type" value="Genomic_DNA"/>
</dbReference>
<evidence type="ECO:0000313" key="22">
    <source>
        <dbReference type="EMBL" id="KAB4245447.1"/>
    </source>
</evidence>
<feature type="transmembrane region" description="Helical" evidence="9">
    <location>
        <begin position="375"/>
        <end position="395"/>
    </location>
</feature>
<dbReference type="EMBL" id="QSEE01000014">
    <property type="protein sequence ID" value="RGZ47116.1"/>
    <property type="molecule type" value="Genomic_DNA"/>
</dbReference>
<dbReference type="Proteomes" id="UP000260795">
    <property type="component" value="Unassembled WGS sequence"/>
</dbReference>
<evidence type="ECO:0000313" key="49">
    <source>
        <dbReference type="Proteomes" id="UP000283684"/>
    </source>
</evidence>
<accession>A0A139JY38</accession>
<evidence type="ECO:0000313" key="32">
    <source>
        <dbReference type="EMBL" id="RGM58625.1"/>
    </source>
</evidence>
<dbReference type="PRINTS" id="PR00368">
    <property type="entry name" value="FADPNR"/>
</dbReference>
<keyword evidence="9" id="KW-0812">Transmembrane</keyword>
<dbReference type="EMBL" id="WCUV01000004">
    <property type="protein sequence ID" value="KAB4093841.1"/>
    <property type="molecule type" value="Genomic_DNA"/>
</dbReference>
<dbReference type="Proteomes" id="UP000095614">
    <property type="component" value="Unassembled WGS sequence"/>
</dbReference>
<dbReference type="EMBL" id="QSRK01000030">
    <property type="protein sequence ID" value="RGL10233.1"/>
    <property type="molecule type" value="Genomic_DNA"/>
</dbReference>
<dbReference type="Proteomes" id="UP000283684">
    <property type="component" value="Unassembled WGS sequence"/>
</dbReference>
<dbReference type="OrthoDB" id="9781621at2"/>
<evidence type="ECO:0000256" key="6">
    <source>
        <dbReference type="ARBA" id="ARBA00023002"/>
    </source>
</evidence>
<evidence type="ECO:0000313" key="41">
    <source>
        <dbReference type="Proteomes" id="UP000095614"/>
    </source>
</evidence>
<dbReference type="Proteomes" id="UP000186549">
    <property type="component" value="Unassembled WGS sequence"/>
</dbReference>
<dbReference type="AlphaFoldDB" id="A0A139JY38"/>
<dbReference type="Proteomes" id="UP000466952">
    <property type="component" value="Unassembled WGS sequence"/>
</dbReference>